<dbReference type="AlphaFoldDB" id="A0A0F9B615"/>
<dbReference type="PANTHER" id="PTHR43708:SF5">
    <property type="entry name" value="CONSERVED EXPRESSED OXIDOREDUCTASE (EUROFUNG)-RELATED"/>
    <property type="match status" value="1"/>
</dbReference>
<evidence type="ECO:0000256" key="1">
    <source>
        <dbReference type="ARBA" id="ARBA00010928"/>
    </source>
</evidence>
<dbReference type="Gene3D" id="3.40.50.720">
    <property type="entry name" value="NAD(P)-binding Rossmann-like Domain"/>
    <property type="match status" value="1"/>
</dbReference>
<dbReference type="InterPro" id="IPR051317">
    <property type="entry name" value="Gfo/Idh/MocA_oxidoreduct"/>
</dbReference>
<dbReference type="GO" id="GO:0016491">
    <property type="term" value="F:oxidoreductase activity"/>
    <property type="evidence" value="ECO:0007669"/>
    <property type="project" value="UniProtKB-KW"/>
</dbReference>
<dbReference type="InterPro" id="IPR036291">
    <property type="entry name" value="NAD(P)-bd_dom_sf"/>
</dbReference>
<gene>
    <name evidence="3" type="ORF">LCGC14_2486250</name>
</gene>
<reference evidence="3" key="1">
    <citation type="journal article" date="2015" name="Nature">
        <title>Complex archaea that bridge the gap between prokaryotes and eukaryotes.</title>
        <authorList>
            <person name="Spang A."/>
            <person name="Saw J.H."/>
            <person name="Jorgensen S.L."/>
            <person name="Zaremba-Niedzwiedzka K."/>
            <person name="Martijn J."/>
            <person name="Lind A.E."/>
            <person name="van Eijk R."/>
            <person name="Schleper C."/>
            <person name="Guy L."/>
            <person name="Ettema T.J."/>
        </authorList>
    </citation>
    <scope>NUCLEOTIDE SEQUENCE</scope>
</reference>
<comment type="caution">
    <text evidence="3">The sequence shown here is derived from an EMBL/GenBank/DDBJ whole genome shotgun (WGS) entry which is preliminary data.</text>
</comment>
<proteinExistence type="inferred from homology"/>
<protein>
    <recommendedName>
        <fullName evidence="4">Gfo/Idh/MocA-like oxidoreductase N-terminal domain-containing protein</fullName>
    </recommendedName>
</protein>
<organism evidence="3">
    <name type="scientific">marine sediment metagenome</name>
    <dbReference type="NCBI Taxonomy" id="412755"/>
    <lineage>
        <taxon>unclassified sequences</taxon>
        <taxon>metagenomes</taxon>
        <taxon>ecological metagenomes</taxon>
    </lineage>
</organism>
<evidence type="ECO:0008006" key="4">
    <source>
        <dbReference type="Google" id="ProtNLM"/>
    </source>
</evidence>
<feature type="non-terminal residue" evidence="3">
    <location>
        <position position="1"/>
    </location>
</feature>
<dbReference type="SUPFAM" id="SSF51735">
    <property type="entry name" value="NAD(P)-binding Rossmann-fold domains"/>
    <property type="match status" value="1"/>
</dbReference>
<accession>A0A0F9B615</accession>
<dbReference type="Gene3D" id="3.30.360.10">
    <property type="entry name" value="Dihydrodipicolinate Reductase, domain 2"/>
    <property type="match status" value="1"/>
</dbReference>
<name>A0A0F9B615_9ZZZZ</name>
<dbReference type="SUPFAM" id="SSF55347">
    <property type="entry name" value="Glyceraldehyde-3-phosphate dehydrogenase-like, C-terminal domain"/>
    <property type="match status" value="1"/>
</dbReference>
<evidence type="ECO:0000256" key="2">
    <source>
        <dbReference type="ARBA" id="ARBA00023002"/>
    </source>
</evidence>
<keyword evidence="2" id="KW-0560">Oxidoreductase</keyword>
<dbReference type="PANTHER" id="PTHR43708">
    <property type="entry name" value="CONSERVED EXPRESSED OXIDOREDUCTASE (EUROFUNG)"/>
    <property type="match status" value="1"/>
</dbReference>
<dbReference type="EMBL" id="LAZR01039286">
    <property type="protein sequence ID" value="KKL17369.1"/>
    <property type="molecule type" value="Genomic_DNA"/>
</dbReference>
<sequence length="286" mass="32317">AEPVDGYRTLVRREDIDAVLILASQWYGALPILAACESGKAIYCAGGLDLEPEDAELVKRRVEQAGVAFMAEFPRRLAPATVRLKELIATRLGTPRLLFCHRRVPVDTCKTYPSGCSRRRRVLGDLIELVDWCRYVVDREPQWVTGLMHPGPCPQADEDYQMMSLDFSERDAPGSGPVAQISCGRYFPAGWKEAISFRPLAELQVACEHGVAFVDLPSTLIWFDEAGRHQETLDSDRPAGEQLLRHFHRSVTSLVRKTSDLEDAYRALFIVQQSRKSHHEGRRREL</sequence>
<comment type="similarity">
    <text evidence="1">Belongs to the Gfo/Idh/MocA family.</text>
</comment>
<evidence type="ECO:0000313" key="3">
    <source>
        <dbReference type="EMBL" id="KKL17369.1"/>
    </source>
</evidence>